<reference evidence="2" key="2">
    <citation type="submission" date="2023-12" db="EMBL/GenBank/DDBJ databases">
        <authorList>
            <person name="Sun Q."/>
            <person name="Inoue M."/>
        </authorList>
    </citation>
    <scope>NUCLEOTIDE SEQUENCE</scope>
    <source>
        <strain evidence="2">JCM 12289</strain>
    </source>
</reference>
<keyword evidence="1" id="KW-0472">Membrane</keyword>
<reference evidence="2" key="1">
    <citation type="journal article" date="2014" name="Int. J. Syst. Evol. Microbiol.">
        <title>Complete genome sequence of Corynebacterium casei LMG S-19264T (=DSM 44701T), isolated from a smear-ripened cheese.</title>
        <authorList>
            <consortium name="US DOE Joint Genome Institute (JGI-PGF)"/>
            <person name="Walter F."/>
            <person name="Albersmeier A."/>
            <person name="Kalinowski J."/>
            <person name="Ruckert C."/>
        </authorList>
    </citation>
    <scope>NUCLEOTIDE SEQUENCE</scope>
    <source>
        <strain evidence="2">JCM 12289</strain>
    </source>
</reference>
<dbReference type="EMBL" id="BAAADN010000007">
    <property type="protein sequence ID" value="GAA0452422.1"/>
    <property type="molecule type" value="Genomic_DNA"/>
</dbReference>
<name>A0AAV3SC19_HALDO</name>
<feature type="transmembrane region" description="Helical" evidence="1">
    <location>
        <begin position="27"/>
        <end position="46"/>
    </location>
</feature>
<comment type="caution">
    <text evidence="2">The sequence shown here is derived from an EMBL/GenBank/DDBJ whole genome shotgun (WGS) entry which is preliminary data.</text>
</comment>
<protein>
    <submittedName>
        <fullName evidence="2">Uncharacterized protein</fullName>
    </submittedName>
</protein>
<dbReference type="Proteomes" id="UP001500962">
    <property type="component" value="Unassembled WGS sequence"/>
</dbReference>
<sequence length="99" mass="11525">MVRIRSIAPFWLVSGFSTRRAAVGTRLFVVLVPIGRGRLFIAWLFLAWRSMRSLVPPEFGPEMLVLLPELFELLNLFPKLLVLFFKRSKAVEYLLFGWL</sequence>
<feature type="transmembrane region" description="Helical" evidence="1">
    <location>
        <begin position="66"/>
        <end position="85"/>
    </location>
</feature>
<accession>A0AAV3SC19</accession>
<keyword evidence="1" id="KW-0812">Transmembrane</keyword>
<organism evidence="2 3">
    <name type="scientific">Halococcus dombrowskii</name>
    <dbReference type="NCBI Taxonomy" id="179637"/>
    <lineage>
        <taxon>Archaea</taxon>
        <taxon>Methanobacteriati</taxon>
        <taxon>Methanobacteriota</taxon>
        <taxon>Stenosarchaea group</taxon>
        <taxon>Halobacteria</taxon>
        <taxon>Halobacteriales</taxon>
        <taxon>Halococcaceae</taxon>
        <taxon>Halococcus</taxon>
    </lineage>
</organism>
<evidence type="ECO:0000313" key="3">
    <source>
        <dbReference type="Proteomes" id="UP001500962"/>
    </source>
</evidence>
<evidence type="ECO:0000256" key="1">
    <source>
        <dbReference type="SAM" id="Phobius"/>
    </source>
</evidence>
<dbReference type="AlphaFoldDB" id="A0AAV3SC19"/>
<gene>
    <name evidence="2" type="ORF">GCM10008985_05130</name>
</gene>
<proteinExistence type="predicted"/>
<keyword evidence="1" id="KW-1133">Transmembrane helix</keyword>
<evidence type="ECO:0000313" key="2">
    <source>
        <dbReference type="EMBL" id="GAA0452422.1"/>
    </source>
</evidence>